<dbReference type="EMBL" id="CP033240">
    <property type="protein sequence ID" value="AZF80199.1"/>
    <property type="molecule type" value="Genomic_DNA"/>
</dbReference>
<dbReference type="OMA" id="LAYYVWL"/>
<evidence type="ECO:0000313" key="17">
    <source>
        <dbReference type="Proteomes" id="UP000267993"/>
    </source>
</evidence>
<evidence type="ECO:0000313" key="15">
    <source>
        <dbReference type="Proteomes" id="UP000033106"/>
    </source>
</evidence>
<dbReference type="KEGG" id="ssoa:SULA_0169"/>
<dbReference type="EMBL" id="CP033237">
    <property type="protein sequence ID" value="AZF72364.1"/>
    <property type="molecule type" value="Genomic_DNA"/>
</dbReference>
<dbReference type="PATRIC" id="fig|2287.6.peg.177"/>
<evidence type="ECO:0000313" key="7">
    <source>
        <dbReference type="EMBL" id="AZF74984.1"/>
    </source>
</evidence>
<evidence type="ECO:0000313" key="12">
    <source>
        <dbReference type="EMBL" id="SAI86050.1"/>
    </source>
</evidence>
<dbReference type="KEGG" id="ssof:SULC_0169"/>
<reference evidence="13 14" key="1">
    <citation type="journal article" date="2015" name="Genome Announc.">
        <title>Complete Genome Sequence of Sulfolobus solfataricus Strain 98/2 and Evolved Derivatives.</title>
        <authorList>
            <person name="McCarthy S."/>
            <person name="Gradnigo J."/>
            <person name="Johnson T."/>
            <person name="Payne S."/>
            <person name="Lipzen A."/>
            <person name="Martin J."/>
            <person name="Schackwitz W."/>
            <person name="Moriyama E."/>
            <person name="Blum P."/>
        </authorList>
    </citation>
    <scope>NUCLEOTIDE SEQUENCE [LARGE SCALE GENOMIC DNA]</scope>
    <source>
        <strain evidence="13">98/2 SULC</strain>
        <strain evidence="1">SARC-B</strain>
        <strain evidence="2">SARC-C</strain>
        <strain evidence="3 15">SULA</strain>
        <strain evidence="14">SULB</strain>
    </source>
</reference>
<evidence type="ECO:0000313" key="11">
    <source>
        <dbReference type="EMBL" id="QPG49630.1"/>
    </source>
</evidence>
<evidence type="ECO:0000313" key="8">
    <source>
        <dbReference type="EMBL" id="AZF77591.1"/>
    </source>
</evidence>
<dbReference type="Proteomes" id="UP000278715">
    <property type="component" value="Chromosome"/>
</dbReference>
<evidence type="ECO:0000313" key="1">
    <source>
        <dbReference type="EMBL" id="AKA72613.1"/>
    </source>
</evidence>
<dbReference type="Proteomes" id="UP000282269">
    <property type="component" value="Chromosome"/>
</dbReference>
<evidence type="ECO:0000313" key="9">
    <source>
        <dbReference type="EMBL" id="AZF80199.1"/>
    </source>
</evidence>
<reference evidence="12" key="3">
    <citation type="submission" date="2016-04" db="EMBL/GenBank/DDBJ databases">
        <authorList>
            <person name="Evans L.H."/>
            <person name="Alamgir A."/>
            <person name="Owens N."/>
            <person name="Weber N.D."/>
            <person name="Virtaneva K."/>
            <person name="Barbian K."/>
            <person name="Babar A."/>
            <person name="Rosenke K."/>
        </authorList>
    </citation>
    <scope>NUCLEOTIDE SEQUENCE</scope>
    <source>
        <strain evidence="12">P1</strain>
    </source>
</reference>
<evidence type="ECO:0000313" key="5">
    <source>
        <dbReference type="EMBL" id="AZF69744.1"/>
    </source>
</evidence>
<dbReference type="EMBL" id="LT549890">
    <property type="protein sequence ID" value="SAI86050.1"/>
    <property type="molecule type" value="Genomic_DNA"/>
</dbReference>
<dbReference type="Proteomes" id="UP000076770">
    <property type="component" value="Chromosome i"/>
</dbReference>
<protein>
    <submittedName>
        <fullName evidence="12">Coenzyme PQQ synthesis protein</fullName>
    </submittedName>
    <submittedName>
        <fullName evidence="2">PqqD family protein</fullName>
    </submittedName>
</protein>
<dbReference type="EMBL" id="CP011056">
    <property type="protein sequence ID" value="AKA75312.1"/>
    <property type="molecule type" value="Genomic_DNA"/>
</dbReference>
<evidence type="ECO:0000313" key="24">
    <source>
        <dbReference type="Proteomes" id="UP000594632"/>
    </source>
</evidence>
<organism evidence="2 13">
    <name type="scientific">Saccharolobus solfataricus</name>
    <name type="common">Sulfolobus solfataricus</name>
    <dbReference type="NCBI Taxonomy" id="2287"/>
    <lineage>
        <taxon>Archaea</taxon>
        <taxon>Thermoproteota</taxon>
        <taxon>Thermoprotei</taxon>
        <taxon>Sulfolobales</taxon>
        <taxon>Sulfolobaceae</taxon>
        <taxon>Saccharolobus</taxon>
    </lineage>
</organism>
<evidence type="ECO:0000313" key="22">
    <source>
        <dbReference type="Proteomes" id="UP000278715"/>
    </source>
</evidence>
<dbReference type="RefSeq" id="WP_009989482.1">
    <property type="nucleotide sequence ID" value="NZ_CP011055.2"/>
</dbReference>
<dbReference type="Proteomes" id="UP000273194">
    <property type="component" value="Chromosome"/>
</dbReference>
<dbReference type="InterPro" id="IPR041881">
    <property type="entry name" value="PqqD_sf"/>
</dbReference>
<dbReference type="Proteomes" id="UP000033085">
    <property type="component" value="Chromosome"/>
</dbReference>
<accession>A0A0E3KA09</accession>
<dbReference type="EMBL" id="CP033241">
    <property type="protein sequence ID" value="AZF82805.1"/>
    <property type="molecule type" value="Genomic_DNA"/>
</dbReference>
<evidence type="ECO:0000313" key="4">
    <source>
        <dbReference type="EMBL" id="AZF67124.1"/>
    </source>
</evidence>
<proteinExistence type="predicted"/>
<dbReference type="Proteomes" id="UP000267993">
    <property type="component" value="Chromosome"/>
</dbReference>
<dbReference type="EMBL" id="CP011057">
    <property type="protein sequence ID" value="AKA78005.1"/>
    <property type="molecule type" value="Genomic_DNA"/>
</dbReference>
<dbReference type="GeneID" id="65562749"/>
<gene>
    <name evidence="11" type="ORF">HFC64_07190</name>
    <name evidence="12" type="ORF">SSOP1_2496</name>
    <name evidence="3" type="ORF">SULA_0169</name>
    <name evidence="1" type="ORF">SULB_0170</name>
    <name evidence="2" type="ORF">SULC_0169</name>
    <name evidence="4" type="ORF">SULG_00860</name>
    <name evidence="5" type="ORF">SULH_00860</name>
    <name evidence="6" type="ORF">SULI_00860</name>
    <name evidence="7" type="ORF">SULM_00860</name>
    <name evidence="8" type="ORF">SULN_00860</name>
    <name evidence="9" type="ORF">SULO_00870</name>
    <name evidence="10" type="ORF">SULZ_00870</name>
</gene>
<evidence type="ECO:0000313" key="10">
    <source>
        <dbReference type="EMBL" id="AZF82805.1"/>
    </source>
</evidence>
<dbReference type="EMBL" id="CP033238">
    <property type="protein sequence ID" value="AZF74984.1"/>
    <property type="molecule type" value="Genomic_DNA"/>
</dbReference>
<dbReference type="Gene3D" id="1.10.10.1150">
    <property type="entry name" value="Coenzyme PQQ synthesis protein D (PqqD)"/>
    <property type="match status" value="1"/>
</dbReference>
<dbReference type="EMBL" id="CP033236">
    <property type="protein sequence ID" value="AZF69744.1"/>
    <property type="molecule type" value="Genomic_DNA"/>
</dbReference>
<dbReference type="OrthoDB" id="211309at2157"/>
<dbReference type="Proteomes" id="UP000594632">
    <property type="component" value="Chromosome"/>
</dbReference>
<reference evidence="11 24" key="6">
    <citation type="journal article" date="2020" name="Nat. Commun.">
        <title>The structures of two archaeal type IV pili illuminate evolutionary relationships.</title>
        <authorList>
            <person name="Wang F."/>
            <person name="Baquero D.P."/>
            <person name="Su Z."/>
            <person name="Beltran L.C."/>
            <person name="Prangishvili D."/>
            <person name="Krupovic M."/>
            <person name="Egelman E.H."/>
        </authorList>
    </citation>
    <scope>NUCLEOTIDE SEQUENCE [LARGE SCALE GENOMIC DNA]</scope>
    <source>
        <strain evidence="11 24">POZ149</strain>
    </source>
</reference>
<sequence>MNFEDVKDKKPKKIGELIDRSEESDNYIVKVAEDKVYELAPIAYYIWAMCDGNRSVDEIVNELSKEANLDISQVRDPVVMVLDELEKASLITF</sequence>
<dbReference type="EMBL" id="CP011055">
    <property type="protein sequence ID" value="AKA72613.1"/>
    <property type="molecule type" value="Genomic_DNA"/>
</dbReference>
<reference evidence="2" key="5">
    <citation type="submission" date="2018-10" db="EMBL/GenBank/DDBJ databases">
        <authorList>
            <person name="McCarthy S."/>
            <person name="Gradnigo J."/>
            <person name="Johnson T."/>
            <person name="Payne S."/>
            <person name="Lipzen A."/>
            <person name="Schackwitz W."/>
            <person name="Martin J."/>
            <person name="Moriyama E."/>
            <person name="Blum P."/>
        </authorList>
    </citation>
    <scope>NUCLEOTIDE SEQUENCE</scope>
    <source>
        <strain evidence="1">SARC-B</strain>
        <strain evidence="2">SARC-C</strain>
        <strain evidence="3">SULA</strain>
    </source>
</reference>
<evidence type="ECO:0000313" key="19">
    <source>
        <dbReference type="Proteomes" id="UP000273194"/>
    </source>
</evidence>
<reference evidence="16" key="2">
    <citation type="submission" date="2016-04" db="EMBL/GenBank/DDBJ databases">
        <authorList>
            <person name="Shah S.A."/>
            <person name="Garrett R.A."/>
        </authorList>
    </citation>
    <scope>NUCLEOTIDE SEQUENCE [LARGE SCALE GENOMIC DNA]</scope>
    <source>
        <strain evidence="16">ATCC 35091 / DSM 1616 / JCM 8930 / NBRC 15331 / P1</strain>
    </source>
</reference>
<dbReference type="EMBL" id="CP050869">
    <property type="protein sequence ID" value="QPG49630.1"/>
    <property type="molecule type" value="Genomic_DNA"/>
</dbReference>
<evidence type="ECO:0000313" key="3">
    <source>
        <dbReference type="EMBL" id="AKA78005.1"/>
    </source>
</evidence>
<dbReference type="Pfam" id="PF05402">
    <property type="entry name" value="PqqD"/>
    <property type="match status" value="1"/>
</dbReference>
<dbReference type="EMBL" id="CP033239">
    <property type="protein sequence ID" value="AZF77591.1"/>
    <property type="molecule type" value="Genomic_DNA"/>
</dbReference>
<dbReference type="Proteomes" id="UP000033057">
    <property type="component" value="Chromosome"/>
</dbReference>
<evidence type="ECO:0000313" key="21">
    <source>
        <dbReference type="Proteomes" id="UP000275843"/>
    </source>
</evidence>
<dbReference type="Proteomes" id="UP000269431">
    <property type="component" value="Chromosome"/>
</dbReference>
<evidence type="ECO:0000313" key="20">
    <source>
        <dbReference type="Proteomes" id="UP000273443"/>
    </source>
</evidence>
<name>A0A0E3KA09_SACSO</name>
<dbReference type="Proteomes" id="UP000275843">
    <property type="component" value="Chromosome"/>
</dbReference>
<evidence type="ECO:0000313" key="6">
    <source>
        <dbReference type="EMBL" id="AZF72364.1"/>
    </source>
</evidence>
<evidence type="ECO:0000313" key="18">
    <source>
        <dbReference type="Proteomes" id="UP000269431"/>
    </source>
</evidence>
<evidence type="ECO:0000313" key="23">
    <source>
        <dbReference type="Proteomes" id="UP000282269"/>
    </source>
</evidence>
<dbReference type="KEGG" id="ssol:SULB_0170"/>
<dbReference type="EMBL" id="CP033235">
    <property type="protein sequence ID" value="AZF67124.1"/>
    <property type="molecule type" value="Genomic_DNA"/>
</dbReference>
<dbReference type="InterPro" id="IPR008792">
    <property type="entry name" value="PQQD"/>
</dbReference>
<evidence type="ECO:0000313" key="2">
    <source>
        <dbReference type="EMBL" id="AKA75312.1"/>
    </source>
</evidence>
<reference evidence="17 18" key="4">
    <citation type="journal article" date="2018" name="Proc. Natl. Acad. Sci. U.S.A.">
        <title>Nonmutational mechanism of inheritance in the Archaeon Sulfolobus solfataricus.</title>
        <authorList>
            <person name="Payne S."/>
            <person name="McCarthy S."/>
            <person name="Johnson T."/>
            <person name="North E."/>
            <person name="Blum P."/>
        </authorList>
    </citation>
    <scope>NUCLEOTIDE SEQUENCE [LARGE SCALE GENOMIC DNA]</scope>
    <source>
        <strain evidence="5 17">SARC-H</strain>
        <strain evidence="6 21">SARC-I</strain>
        <strain evidence="8 22">SARC-N</strain>
        <strain evidence="9 23">SARC-O</strain>
        <strain evidence="10 18">SUL120</strain>
        <strain evidence="4 19">SULG</strain>
        <strain evidence="7 20">SULM</strain>
    </source>
</reference>
<dbReference type="Proteomes" id="UP000033106">
    <property type="component" value="Chromosome"/>
</dbReference>
<evidence type="ECO:0000313" key="13">
    <source>
        <dbReference type="Proteomes" id="UP000033057"/>
    </source>
</evidence>
<dbReference type="AlphaFoldDB" id="A0A0E3KA09"/>
<dbReference type="Proteomes" id="UP000273443">
    <property type="component" value="Chromosome"/>
</dbReference>
<evidence type="ECO:0000313" key="14">
    <source>
        <dbReference type="Proteomes" id="UP000033085"/>
    </source>
</evidence>
<evidence type="ECO:0000313" key="16">
    <source>
        <dbReference type="Proteomes" id="UP000076770"/>
    </source>
</evidence>